<feature type="domain" description="UspA" evidence="2">
    <location>
        <begin position="5"/>
        <end position="140"/>
    </location>
</feature>
<accession>A0AAV3UL23</accession>
<proteinExistence type="inferred from homology"/>
<comment type="similarity">
    <text evidence="1">Belongs to the universal stress protein A family.</text>
</comment>
<dbReference type="SUPFAM" id="SSF52402">
    <property type="entry name" value="Adenine nucleotide alpha hydrolases-like"/>
    <property type="match status" value="2"/>
</dbReference>
<evidence type="ECO:0000259" key="2">
    <source>
        <dbReference type="Pfam" id="PF00582"/>
    </source>
</evidence>
<evidence type="ECO:0000313" key="4">
    <source>
        <dbReference type="Proteomes" id="UP001501729"/>
    </source>
</evidence>
<dbReference type="AlphaFoldDB" id="A0AAV3UL23"/>
<dbReference type="PANTHER" id="PTHR46268:SF6">
    <property type="entry name" value="UNIVERSAL STRESS PROTEIN UP12"/>
    <property type="match status" value="1"/>
</dbReference>
<feature type="domain" description="UspA" evidence="2">
    <location>
        <begin position="152"/>
        <end position="293"/>
    </location>
</feature>
<dbReference type="PANTHER" id="PTHR46268">
    <property type="entry name" value="STRESS RESPONSE PROTEIN NHAX"/>
    <property type="match status" value="1"/>
</dbReference>
<dbReference type="Pfam" id="PF00582">
    <property type="entry name" value="Usp"/>
    <property type="match status" value="2"/>
</dbReference>
<dbReference type="InterPro" id="IPR006015">
    <property type="entry name" value="Universal_stress_UspA"/>
</dbReference>
<sequence length="300" mass="32322">MACAMYDRILIPIDGSDCAKRAAKYGLELGKSYGSTIAVLSVLEQSRFRRIDAETQDERKEQGADDLAEIEAMADKVGVSVDTTLSEGKPHEVIAEYATEIDANLVVMGRRGRSRLGSQILGSVTDRVLRTVTIPVCAVPNGDISDETGTTYSRILLPTDGSENAENATPYGVNIAQQYDATLHVLNVVDVQMEGGLFSAGGVSKKFIERLEERGTETVERVAERARGIDSEIDLETAIVRETPTAGIQDYVNDEDIDLVVMASRGEANLRGQLLGSVTDTVLSVVDVPVLVVTKTVQTA</sequence>
<dbReference type="CDD" id="cd00293">
    <property type="entry name" value="USP-like"/>
    <property type="match status" value="2"/>
</dbReference>
<evidence type="ECO:0000313" key="3">
    <source>
        <dbReference type="EMBL" id="GAA5056242.1"/>
    </source>
</evidence>
<comment type="caution">
    <text evidence="3">The sequence shown here is derived from an EMBL/GenBank/DDBJ whole genome shotgun (WGS) entry which is preliminary data.</text>
</comment>
<evidence type="ECO:0000256" key="1">
    <source>
        <dbReference type="ARBA" id="ARBA00008791"/>
    </source>
</evidence>
<dbReference type="InterPro" id="IPR014729">
    <property type="entry name" value="Rossmann-like_a/b/a_fold"/>
</dbReference>
<name>A0AAV3UL23_9EURY</name>
<reference evidence="3 4" key="1">
    <citation type="journal article" date="2019" name="Int. J. Syst. Evol. Microbiol.">
        <title>The Global Catalogue of Microorganisms (GCM) 10K type strain sequencing project: providing services to taxonomists for standard genome sequencing and annotation.</title>
        <authorList>
            <consortium name="The Broad Institute Genomics Platform"/>
            <consortium name="The Broad Institute Genome Sequencing Center for Infectious Disease"/>
            <person name="Wu L."/>
            <person name="Ma J."/>
        </authorList>
    </citation>
    <scope>NUCLEOTIDE SEQUENCE [LARGE SCALE GENOMIC DNA]</scope>
    <source>
        <strain evidence="3 4">JCM 17504</strain>
    </source>
</reference>
<dbReference type="Gene3D" id="3.40.50.620">
    <property type="entry name" value="HUPs"/>
    <property type="match status" value="2"/>
</dbReference>
<dbReference type="InterPro" id="IPR006016">
    <property type="entry name" value="UspA"/>
</dbReference>
<protein>
    <recommendedName>
        <fullName evidence="2">UspA domain-containing protein</fullName>
    </recommendedName>
</protein>
<dbReference type="PRINTS" id="PR01438">
    <property type="entry name" value="UNVRSLSTRESS"/>
</dbReference>
<gene>
    <name evidence="3" type="ORF">GCM10025751_36880</name>
</gene>
<dbReference type="EMBL" id="BAABKX010000015">
    <property type="protein sequence ID" value="GAA5056242.1"/>
    <property type="molecule type" value="Genomic_DNA"/>
</dbReference>
<dbReference type="Proteomes" id="UP001501729">
    <property type="component" value="Unassembled WGS sequence"/>
</dbReference>
<organism evidence="3 4">
    <name type="scientific">Haladaptatus pallidirubidus</name>
    <dbReference type="NCBI Taxonomy" id="1008152"/>
    <lineage>
        <taxon>Archaea</taxon>
        <taxon>Methanobacteriati</taxon>
        <taxon>Methanobacteriota</taxon>
        <taxon>Stenosarchaea group</taxon>
        <taxon>Halobacteria</taxon>
        <taxon>Halobacteriales</taxon>
        <taxon>Haladaptataceae</taxon>
        <taxon>Haladaptatus</taxon>
    </lineage>
</organism>
<keyword evidence="4" id="KW-1185">Reference proteome</keyword>